<keyword evidence="2" id="KW-1185">Reference proteome</keyword>
<dbReference type="SUPFAM" id="SSF56281">
    <property type="entry name" value="Metallo-hydrolase/oxidoreductase"/>
    <property type="match status" value="1"/>
</dbReference>
<name>A0ABM7D1L3_9GAMM</name>
<dbReference type="Pfam" id="PF14234">
    <property type="entry name" value="DUF4336"/>
    <property type="match status" value="1"/>
</dbReference>
<evidence type="ECO:0000313" key="2">
    <source>
        <dbReference type="Proteomes" id="UP000278437"/>
    </source>
</evidence>
<organism evidence="1 2">
    <name type="scientific">Shewanella khirikhana</name>
    <dbReference type="NCBI Taxonomy" id="1965282"/>
    <lineage>
        <taxon>Bacteria</taxon>
        <taxon>Pseudomonadati</taxon>
        <taxon>Pseudomonadota</taxon>
        <taxon>Gammaproteobacteria</taxon>
        <taxon>Alteromonadales</taxon>
        <taxon>Shewanellaceae</taxon>
        <taxon>Shewanella</taxon>
    </lineage>
</organism>
<accession>A0ABM7D1L3</accession>
<gene>
    <name evidence="1" type="ORF">STH12_01207</name>
</gene>
<protein>
    <recommendedName>
        <fullName evidence="3">DUF4336 domain-containing protein</fullName>
    </recommendedName>
</protein>
<evidence type="ECO:0000313" key="1">
    <source>
        <dbReference type="EMBL" id="AZQ10337.1"/>
    </source>
</evidence>
<dbReference type="Proteomes" id="UP000278437">
    <property type="component" value="Chromosome"/>
</dbReference>
<dbReference type="InterPro" id="IPR025638">
    <property type="entry name" value="DUF4336"/>
</dbReference>
<dbReference type="EMBL" id="CP020373">
    <property type="protein sequence ID" value="AZQ10337.1"/>
    <property type="molecule type" value="Genomic_DNA"/>
</dbReference>
<dbReference type="RefSeq" id="WP_126166712.1">
    <property type="nucleotide sequence ID" value="NZ_CP020373.1"/>
</dbReference>
<evidence type="ECO:0008006" key="3">
    <source>
        <dbReference type="Google" id="ProtNLM"/>
    </source>
</evidence>
<dbReference type="PANTHER" id="PTHR33835">
    <property type="entry name" value="YALI0C07656P"/>
    <property type="match status" value="1"/>
</dbReference>
<dbReference type="InterPro" id="IPR036866">
    <property type="entry name" value="RibonucZ/Hydroxyglut_hydro"/>
</dbReference>
<reference evidence="2" key="1">
    <citation type="submission" date="2017-03" db="EMBL/GenBank/DDBJ databases">
        <title>Full genome sequence of a non-lethal Shewanella isolate that potentiates virulence of Vibio parahaemolyticus causing acute hepatopancreatic necrosis disease (AHPND) in shrimp.</title>
        <authorList>
            <person name="Prachumwat A."/>
            <person name="Sritunyalucksana K."/>
        </authorList>
    </citation>
    <scope>NUCLEOTIDE SEQUENCE [LARGE SCALE GENOMIC DNA]</scope>
    <source>
        <strain evidence="2">TH2012</strain>
    </source>
</reference>
<proteinExistence type="predicted"/>
<dbReference type="PANTHER" id="PTHR33835:SF1">
    <property type="entry name" value="METALLO-BETA-LACTAMASE DOMAIN-CONTAINING PROTEIN"/>
    <property type="match status" value="1"/>
</dbReference>
<sequence length="238" mass="26940">MISFAPDIFVFDGPAVSFYGMPYTTRMTIVRLKNGKLWVHSPIELHDELITQVEALGEVAYLIAPNKLHHLFVASWQARWPDASAWAAPGVAAKCQHLHFDADLTDKVPAEWQGEIEQCIFKGSPVMEEAVFFHKGSRTLILTDLIENFSPGHFKAWQRPIARITGILAPNGKTPLDWRLSFMKGRHKAKEAVAQFRRWQPEHLIVAHGECVHHNAMAFVERSFSWVGLPEIEPEAVV</sequence>